<dbReference type="Pfam" id="PF01233">
    <property type="entry name" value="NMT"/>
    <property type="match status" value="1"/>
</dbReference>
<comment type="caution">
    <text evidence="12">The sequence shown here is derived from an EMBL/GenBank/DDBJ whole genome shotgun (WGS) entry which is preliminary data.</text>
</comment>
<dbReference type="FunFam" id="3.40.630.30:FF:000042">
    <property type="entry name" value="Glycylpeptide N-tetradecanoyltransferase"/>
    <property type="match status" value="1"/>
</dbReference>
<dbReference type="GO" id="GO:0004379">
    <property type="term" value="F:glycylpeptide N-tetradecanoyltransferase activity"/>
    <property type="evidence" value="ECO:0007669"/>
    <property type="project" value="UniProtKB-EC"/>
</dbReference>
<dbReference type="PANTHER" id="PTHR11377:SF5">
    <property type="entry name" value="GLYCYLPEPTIDE N-TETRADECANOYLTRANSFERASE"/>
    <property type="match status" value="1"/>
</dbReference>
<feature type="domain" description="Glycylpeptide N-tetradecanoyltransferase C-terminal" evidence="11">
    <location>
        <begin position="325"/>
        <end position="551"/>
    </location>
</feature>
<reference evidence="12 13" key="1">
    <citation type="submission" date="2019-02" db="EMBL/GenBank/DDBJ databases">
        <title>Genome sequencing of the rare red list fungi Bondarzewia mesenterica.</title>
        <authorList>
            <person name="Buettner E."/>
            <person name="Kellner H."/>
        </authorList>
    </citation>
    <scope>NUCLEOTIDE SEQUENCE [LARGE SCALE GENOMIC DNA]</scope>
    <source>
        <strain evidence="12 13">DSM 108281</strain>
    </source>
</reference>
<evidence type="ECO:0000256" key="2">
    <source>
        <dbReference type="ARBA" id="ARBA00011245"/>
    </source>
</evidence>
<feature type="region of interest" description="Disordered" evidence="9">
    <location>
        <begin position="1"/>
        <end position="71"/>
    </location>
</feature>
<evidence type="ECO:0000259" key="11">
    <source>
        <dbReference type="Pfam" id="PF02799"/>
    </source>
</evidence>
<dbReference type="InterPro" id="IPR022676">
    <property type="entry name" value="NMT_N"/>
</dbReference>
<dbReference type="PIRSF" id="PIRSF015892">
    <property type="entry name" value="N-myristl_transf"/>
    <property type="match status" value="1"/>
</dbReference>
<evidence type="ECO:0000256" key="6">
    <source>
        <dbReference type="ARBA" id="ARBA00023315"/>
    </source>
</evidence>
<dbReference type="EMBL" id="SGPL01000454">
    <property type="protein sequence ID" value="THH12512.1"/>
    <property type="molecule type" value="Genomic_DNA"/>
</dbReference>
<dbReference type="InterPro" id="IPR022677">
    <property type="entry name" value="NMT_C"/>
</dbReference>
<dbReference type="Gene3D" id="3.40.630.30">
    <property type="match status" value="2"/>
</dbReference>
<protein>
    <recommendedName>
        <fullName evidence="4 7">Glycylpeptide N-tetradecanoyltransferase</fullName>
        <ecNumber evidence="3 7">2.3.1.97</ecNumber>
    </recommendedName>
</protein>
<feature type="region of interest" description="Disordered" evidence="9">
    <location>
        <begin position="137"/>
        <end position="164"/>
    </location>
</feature>
<dbReference type="OrthoDB" id="60315at2759"/>
<dbReference type="InterPro" id="IPR000903">
    <property type="entry name" value="NMT"/>
</dbReference>
<dbReference type="Pfam" id="PF02799">
    <property type="entry name" value="NMT_C"/>
    <property type="match status" value="1"/>
</dbReference>
<comment type="subunit">
    <text evidence="2">Monomer.</text>
</comment>
<keyword evidence="6 7" id="KW-0012">Acyltransferase</keyword>
<feature type="compositionally biased region" description="Basic residues" evidence="9">
    <location>
        <begin position="51"/>
        <end position="61"/>
    </location>
</feature>
<keyword evidence="5 7" id="KW-0808">Transferase</keyword>
<comment type="similarity">
    <text evidence="1 8">Belongs to the NMT family.</text>
</comment>
<feature type="domain" description="Glycylpeptide N-tetradecanoyltransferase N-terminal" evidence="10">
    <location>
        <begin position="153"/>
        <end position="311"/>
    </location>
</feature>
<gene>
    <name evidence="12" type="ORF">EW146_g7623</name>
</gene>
<dbReference type="AlphaFoldDB" id="A0A4S4LKA4"/>
<evidence type="ECO:0000259" key="10">
    <source>
        <dbReference type="Pfam" id="PF01233"/>
    </source>
</evidence>
<evidence type="ECO:0000256" key="3">
    <source>
        <dbReference type="ARBA" id="ARBA00012923"/>
    </source>
</evidence>
<dbReference type="PANTHER" id="PTHR11377">
    <property type="entry name" value="N-MYRISTOYL TRANSFERASE"/>
    <property type="match status" value="1"/>
</dbReference>
<dbReference type="SUPFAM" id="SSF55729">
    <property type="entry name" value="Acyl-CoA N-acyltransferases (Nat)"/>
    <property type="match status" value="2"/>
</dbReference>
<organism evidence="12 13">
    <name type="scientific">Bondarzewia mesenterica</name>
    <dbReference type="NCBI Taxonomy" id="1095465"/>
    <lineage>
        <taxon>Eukaryota</taxon>
        <taxon>Fungi</taxon>
        <taxon>Dikarya</taxon>
        <taxon>Basidiomycota</taxon>
        <taxon>Agaricomycotina</taxon>
        <taxon>Agaricomycetes</taxon>
        <taxon>Russulales</taxon>
        <taxon>Bondarzewiaceae</taxon>
        <taxon>Bondarzewia</taxon>
    </lineage>
</organism>
<evidence type="ECO:0000313" key="13">
    <source>
        <dbReference type="Proteomes" id="UP000310158"/>
    </source>
</evidence>
<evidence type="ECO:0000256" key="1">
    <source>
        <dbReference type="ARBA" id="ARBA00009469"/>
    </source>
</evidence>
<evidence type="ECO:0000256" key="9">
    <source>
        <dbReference type="SAM" id="MobiDB-lite"/>
    </source>
</evidence>
<keyword evidence="13" id="KW-1185">Reference proteome</keyword>
<dbReference type="EC" id="2.3.1.97" evidence="3 7"/>
<evidence type="ECO:0000256" key="8">
    <source>
        <dbReference type="RuleBase" id="RU004178"/>
    </source>
</evidence>
<feature type="compositionally biased region" description="Basic and acidic residues" evidence="9">
    <location>
        <begin position="10"/>
        <end position="23"/>
    </location>
</feature>
<evidence type="ECO:0000313" key="12">
    <source>
        <dbReference type="EMBL" id="THH12512.1"/>
    </source>
</evidence>
<comment type="catalytic activity">
    <reaction evidence="7">
        <text>N-terminal glycyl-[protein] + tetradecanoyl-CoA = N-tetradecanoylglycyl-[protein] + CoA + H(+)</text>
        <dbReference type="Rhea" id="RHEA:15521"/>
        <dbReference type="Rhea" id="RHEA-COMP:12666"/>
        <dbReference type="Rhea" id="RHEA-COMP:12667"/>
        <dbReference type="ChEBI" id="CHEBI:15378"/>
        <dbReference type="ChEBI" id="CHEBI:57287"/>
        <dbReference type="ChEBI" id="CHEBI:57385"/>
        <dbReference type="ChEBI" id="CHEBI:64723"/>
        <dbReference type="ChEBI" id="CHEBI:133050"/>
        <dbReference type="EC" id="2.3.1.97"/>
    </reaction>
</comment>
<evidence type="ECO:0000256" key="5">
    <source>
        <dbReference type="ARBA" id="ARBA00022679"/>
    </source>
</evidence>
<dbReference type="GO" id="GO:0005737">
    <property type="term" value="C:cytoplasm"/>
    <property type="evidence" value="ECO:0007669"/>
    <property type="project" value="TreeGrafter"/>
</dbReference>
<dbReference type="Proteomes" id="UP000310158">
    <property type="component" value="Unassembled WGS sequence"/>
</dbReference>
<sequence length="553" mass="61920">MSSDASKAPESTRVKPDIDHADDSASDSEPDMPAAGPSDGALPDGSTSSSSKKKKKKKSKAARALAALKGDAVPQQLVETVLDKVKEEHGADAPGADMETVRQLLEQLKIKDVIQGKSGLGGKNKKDAGDHKFWATQPVPHYDEAPPEDDGLIEPSRTREEVRQDPYPLPKDFEWSVIDISDPSQIREVYELLSANYVEDDVAAFRFQYTAEFLEWALKPPGYHKEWHIGVRVSANTKLVAFISGVPITLRVRGNVFQASEINYLCVHKKLRSKRLAPVLIKEVTRQCHLKGIFQAIYTAGVVIPTPVSTCRYYHRSLNVPKLVDVKFTFVPRNMTLARMIRQFKVPSAPHLSRSGLREMEQRDVEGVAELFTKYMKRFDMVPEMTHEEVRHHFLSGQGRGEKDSVTGRREGQVIWTYVVENPTTHKITDFFSFYTLPSTIMNHAKHHLLEAAYLFYYATDVAFQEGADDNGLLKRRLQDLIGDAVIVADEAKFDVFNALTLMDNAYFLPDLKFGSGDGLLNFYLYNWRTKSLAGMAATADKEVGRGVGVVML</sequence>
<dbReference type="InterPro" id="IPR022678">
    <property type="entry name" value="NMT_CS"/>
</dbReference>
<dbReference type="InterPro" id="IPR016181">
    <property type="entry name" value="Acyl_CoA_acyltransferase"/>
</dbReference>
<evidence type="ECO:0000256" key="4">
    <source>
        <dbReference type="ARBA" id="ARBA00022240"/>
    </source>
</evidence>
<dbReference type="PROSITE" id="PS00976">
    <property type="entry name" value="NMT_2"/>
    <property type="match status" value="1"/>
</dbReference>
<evidence type="ECO:0000256" key="7">
    <source>
        <dbReference type="RuleBase" id="RU000586"/>
    </source>
</evidence>
<accession>A0A4S4LKA4</accession>
<proteinExistence type="inferred from homology"/>
<comment type="function">
    <text evidence="7">Adds a myristoyl group to the N-terminal glycine residue of certain cellular proteins.</text>
</comment>
<name>A0A4S4LKA4_9AGAM</name>